<comment type="caution">
    <text evidence="2">The sequence shown here is derived from an EMBL/GenBank/DDBJ whole genome shotgun (WGS) entry which is preliminary data.</text>
</comment>
<protein>
    <submittedName>
        <fullName evidence="2">Uncharacterized protein</fullName>
    </submittedName>
</protein>
<accession>A0AAV4RS66</accession>
<feature type="region of interest" description="Disordered" evidence="1">
    <location>
        <begin position="59"/>
        <end position="89"/>
    </location>
</feature>
<organism evidence="2 3">
    <name type="scientific">Caerostris extrusa</name>
    <name type="common">Bark spider</name>
    <name type="synonym">Caerostris bankana</name>
    <dbReference type="NCBI Taxonomy" id="172846"/>
    <lineage>
        <taxon>Eukaryota</taxon>
        <taxon>Metazoa</taxon>
        <taxon>Ecdysozoa</taxon>
        <taxon>Arthropoda</taxon>
        <taxon>Chelicerata</taxon>
        <taxon>Arachnida</taxon>
        <taxon>Araneae</taxon>
        <taxon>Araneomorphae</taxon>
        <taxon>Entelegynae</taxon>
        <taxon>Araneoidea</taxon>
        <taxon>Araneidae</taxon>
        <taxon>Caerostris</taxon>
    </lineage>
</organism>
<sequence length="89" mass="9631">MDSVGRVGAENGQPRGSKRSAASCTLHACVGTGCRFSFIKKRLLKGQKQSRKQWVASKHGVGELTHSNLEETQLPSKSDAAHVEKEVVL</sequence>
<dbReference type="EMBL" id="BPLR01008377">
    <property type="protein sequence ID" value="GIY24295.1"/>
    <property type="molecule type" value="Genomic_DNA"/>
</dbReference>
<dbReference type="PROSITE" id="PS51257">
    <property type="entry name" value="PROKAR_LIPOPROTEIN"/>
    <property type="match status" value="1"/>
</dbReference>
<evidence type="ECO:0000313" key="3">
    <source>
        <dbReference type="Proteomes" id="UP001054945"/>
    </source>
</evidence>
<dbReference type="Proteomes" id="UP001054945">
    <property type="component" value="Unassembled WGS sequence"/>
</dbReference>
<feature type="region of interest" description="Disordered" evidence="1">
    <location>
        <begin position="1"/>
        <end position="22"/>
    </location>
</feature>
<reference evidence="2 3" key="1">
    <citation type="submission" date="2021-06" db="EMBL/GenBank/DDBJ databases">
        <title>Caerostris extrusa draft genome.</title>
        <authorList>
            <person name="Kono N."/>
            <person name="Arakawa K."/>
        </authorList>
    </citation>
    <scope>NUCLEOTIDE SEQUENCE [LARGE SCALE GENOMIC DNA]</scope>
</reference>
<gene>
    <name evidence="2" type="ORF">CEXT_571151</name>
</gene>
<dbReference type="AlphaFoldDB" id="A0AAV4RS66"/>
<evidence type="ECO:0000256" key="1">
    <source>
        <dbReference type="SAM" id="MobiDB-lite"/>
    </source>
</evidence>
<feature type="compositionally biased region" description="Polar residues" evidence="1">
    <location>
        <begin position="65"/>
        <end position="76"/>
    </location>
</feature>
<feature type="compositionally biased region" description="Basic and acidic residues" evidence="1">
    <location>
        <begin position="79"/>
        <end position="89"/>
    </location>
</feature>
<evidence type="ECO:0000313" key="2">
    <source>
        <dbReference type="EMBL" id="GIY24295.1"/>
    </source>
</evidence>
<proteinExistence type="predicted"/>
<name>A0AAV4RS66_CAEEX</name>
<keyword evidence="3" id="KW-1185">Reference proteome</keyword>